<evidence type="ECO:0000256" key="1">
    <source>
        <dbReference type="ARBA" id="ARBA00004651"/>
    </source>
</evidence>
<comment type="caution">
    <text evidence="11">Lacks conserved residue(s) required for the propagation of feature annotation.</text>
</comment>
<dbReference type="PANTHER" id="PTHR34182:SF1">
    <property type="entry name" value="PROTEIN-EXPORT MEMBRANE PROTEIN SECG"/>
    <property type="match status" value="1"/>
</dbReference>
<dbReference type="Proteomes" id="UP000722165">
    <property type="component" value="Unassembled WGS sequence"/>
</dbReference>
<dbReference type="NCBIfam" id="TIGR00810">
    <property type="entry name" value="secG"/>
    <property type="match status" value="1"/>
</dbReference>
<evidence type="ECO:0000313" key="14">
    <source>
        <dbReference type="Proteomes" id="UP000722165"/>
    </source>
</evidence>
<evidence type="ECO:0000256" key="10">
    <source>
        <dbReference type="ARBA" id="ARBA00023136"/>
    </source>
</evidence>
<feature type="compositionally biased region" description="Basic and acidic residues" evidence="12">
    <location>
        <begin position="151"/>
        <end position="161"/>
    </location>
</feature>
<evidence type="ECO:0000256" key="3">
    <source>
        <dbReference type="ARBA" id="ARBA00017876"/>
    </source>
</evidence>
<protein>
    <recommendedName>
        <fullName evidence="3 11">Protein-export membrane protein SecG</fullName>
    </recommendedName>
</protein>
<keyword evidence="9 11" id="KW-0811">Translocation</keyword>
<evidence type="ECO:0000313" key="13">
    <source>
        <dbReference type="EMBL" id="MBV4397058.1"/>
    </source>
</evidence>
<name>A0ABS6NN43_9BURK</name>
<keyword evidence="10 11" id="KW-0472">Membrane</keyword>
<keyword evidence="5 11" id="KW-1003">Cell membrane</keyword>
<comment type="function">
    <text evidence="11">Involved in protein export. Participates in an early event of protein translocation.</text>
</comment>
<keyword evidence="14" id="KW-1185">Reference proteome</keyword>
<feature type="region of interest" description="Disordered" evidence="12">
    <location>
        <begin position="123"/>
        <end position="161"/>
    </location>
</feature>
<evidence type="ECO:0000256" key="5">
    <source>
        <dbReference type="ARBA" id="ARBA00022475"/>
    </source>
</evidence>
<dbReference type="EMBL" id="JAHSPR010000004">
    <property type="protein sequence ID" value="MBV4397058.1"/>
    <property type="molecule type" value="Genomic_DNA"/>
</dbReference>
<feature type="region of interest" description="Disordered" evidence="12">
    <location>
        <begin position="80"/>
        <end position="99"/>
    </location>
</feature>
<dbReference type="PANTHER" id="PTHR34182">
    <property type="entry name" value="PROTEIN-EXPORT MEMBRANE PROTEIN SECG"/>
    <property type="match status" value="1"/>
</dbReference>
<evidence type="ECO:0000256" key="11">
    <source>
        <dbReference type="RuleBase" id="RU365087"/>
    </source>
</evidence>
<evidence type="ECO:0000256" key="9">
    <source>
        <dbReference type="ARBA" id="ARBA00023010"/>
    </source>
</evidence>
<evidence type="ECO:0000256" key="7">
    <source>
        <dbReference type="ARBA" id="ARBA00022927"/>
    </source>
</evidence>
<evidence type="ECO:0000256" key="2">
    <source>
        <dbReference type="ARBA" id="ARBA00008445"/>
    </source>
</evidence>
<reference evidence="13 14" key="1">
    <citation type="submission" date="2021-06" db="EMBL/GenBank/DDBJ databases">
        <authorList>
            <person name="Lu T."/>
            <person name="Wang Q."/>
            <person name="Han X."/>
        </authorList>
    </citation>
    <scope>NUCLEOTIDE SEQUENCE [LARGE SCALE GENOMIC DNA]</scope>
    <source>
        <strain evidence="13 14">LAM0050</strain>
    </source>
</reference>
<keyword evidence="4 11" id="KW-0813">Transport</keyword>
<evidence type="ECO:0000256" key="4">
    <source>
        <dbReference type="ARBA" id="ARBA00022448"/>
    </source>
</evidence>
<evidence type="ECO:0000256" key="8">
    <source>
        <dbReference type="ARBA" id="ARBA00022989"/>
    </source>
</evidence>
<keyword evidence="8 11" id="KW-1133">Transmembrane helix</keyword>
<dbReference type="InterPro" id="IPR004692">
    <property type="entry name" value="SecG"/>
</dbReference>
<feature type="compositionally biased region" description="Low complexity" evidence="12">
    <location>
        <begin position="80"/>
        <end position="91"/>
    </location>
</feature>
<dbReference type="RefSeq" id="WP_217734974.1">
    <property type="nucleotide sequence ID" value="NZ_JAHSPR010000004.1"/>
</dbReference>
<proteinExistence type="inferred from homology"/>
<organism evidence="13 14">
    <name type="scientific">Advenella alkanexedens</name>
    <dbReference type="NCBI Taxonomy" id="1481665"/>
    <lineage>
        <taxon>Bacteria</taxon>
        <taxon>Pseudomonadati</taxon>
        <taxon>Pseudomonadota</taxon>
        <taxon>Betaproteobacteria</taxon>
        <taxon>Burkholderiales</taxon>
        <taxon>Alcaligenaceae</taxon>
    </lineage>
</organism>
<evidence type="ECO:0000256" key="6">
    <source>
        <dbReference type="ARBA" id="ARBA00022692"/>
    </source>
</evidence>
<sequence length="161" mass="16147">MPSYLYPLLTVVQVIAALSVIVLVLLQQGKGADMGSSFGSGSAGSLFGATGAANFFSRLTKWVAVLFFAATAGLAYLGNSSPDSATSQTSSGLMEGFQPQNPALPVAPAADIAVPVAPAVPAAPEAVPAAPVSEAAPAETVVETPTELVPESEKTAESTQQ</sequence>
<comment type="similarity">
    <text evidence="2 11">Belongs to the SecG family.</text>
</comment>
<keyword evidence="6 11" id="KW-0812">Transmembrane</keyword>
<feature type="transmembrane region" description="Helical" evidence="11">
    <location>
        <begin position="6"/>
        <end position="26"/>
    </location>
</feature>
<feature type="compositionally biased region" description="Low complexity" evidence="12">
    <location>
        <begin position="123"/>
        <end position="149"/>
    </location>
</feature>
<gene>
    <name evidence="13" type="primary">secG</name>
    <name evidence="13" type="ORF">KU392_07315</name>
</gene>
<comment type="caution">
    <text evidence="13">The sequence shown here is derived from an EMBL/GenBank/DDBJ whole genome shotgun (WGS) entry which is preliminary data.</text>
</comment>
<evidence type="ECO:0000256" key="12">
    <source>
        <dbReference type="SAM" id="MobiDB-lite"/>
    </source>
</evidence>
<accession>A0ABS6NN43</accession>
<keyword evidence="7 11" id="KW-0653">Protein transport</keyword>
<dbReference type="Pfam" id="PF03840">
    <property type="entry name" value="SecG"/>
    <property type="match status" value="1"/>
</dbReference>
<comment type="subcellular location">
    <subcellularLocation>
        <location evidence="1 11">Cell membrane</location>
        <topology evidence="1 11">Multi-pass membrane protein</topology>
    </subcellularLocation>
</comment>